<gene>
    <name evidence="2" type="ordered locus">BpOF4_16710</name>
</gene>
<feature type="compositionally biased region" description="Polar residues" evidence="1">
    <location>
        <begin position="32"/>
        <end position="46"/>
    </location>
</feature>
<dbReference type="KEGG" id="bpf:BpOF4_16710"/>
<dbReference type="eggNOG" id="ENOG50336U1">
    <property type="taxonomic scope" value="Bacteria"/>
</dbReference>
<dbReference type="EMBL" id="CP001878">
    <property type="protein sequence ID" value="ADC51385.1"/>
    <property type="molecule type" value="Genomic_DNA"/>
</dbReference>
<evidence type="ECO:0000313" key="2">
    <source>
        <dbReference type="EMBL" id="ADC51385.1"/>
    </source>
</evidence>
<organism evidence="2 3">
    <name type="scientific">Alkalihalophilus pseudofirmus (strain ATCC BAA-2126 / JCM 17055 / OF4)</name>
    <name type="common">Bacillus pseudofirmus</name>
    <dbReference type="NCBI Taxonomy" id="398511"/>
    <lineage>
        <taxon>Bacteria</taxon>
        <taxon>Bacillati</taxon>
        <taxon>Bacillota</taxon>
        <taxon>Bacilli</taxon>
        <taxon>Bacillales</taxon>
        <taxon>Bacillaceae</taxon>
        <taxon>Alkalihalophilus</taxon>
    </lineage>
</organism>
<dbReference type="HOGENOM" id="CLU_161843_0_0_9"/>
<dbReference type="Proteomes" id="UP000001544">
    <property type="component" value="Chromosome"/>
</dbReference>
<keyword evidence="3" id="KW-1185">Reference proteome</keyword>
<name>D3FQL5_ALKPO</name>
<sequence length="126" mass="13786">MKTSTKGIILGSVLSAGGAVLATTALRKKKNGQANESNANEASDQLMNELETELGDTPENTIKDKDTWEADKEESSDAPIAAEEEGLTQLDKAHKDDWVANGFPQTHQEMRELEEEAAEEREEKAK</sequence>
<reference evidence="2 3" key="1">
    <citation type="journal article" date="2011" name="Environ. Microbiol.">
        <title>Genome of alkaliphilic Bacillus pseudofirmus OF4 reveals adaptations that support the ability to grow in an external pH range from 7.5 to 11.4.</title>
        <authorList>
            <person name="Janto B."/>
            <person name="Ahmed A."/>
            <person name="Ito M."/>
            <person name="Liu J."/>
            <person name="Hicks D.B."/>
            <person name="Pagni S."/>
            <person name="Fackelmayer O.J."/>
            <person name="Smith T.A."/>
            <person name="Earl J."/>
            <person name="Elbourne L.D."/>
            <person name="Hassan K."/>
            <person name="Paulsen I.T."/>
            <person name="Kolsto A.B."/>
            <person name="Tourasse N.J."/>
            <person name="Ehrlich G.D."/>
            <person name="Boissy R."/>
            <person name="Ivey D.M."/>
            <person name="Li G."/>
            <person name="Xue Y."/>
            <person name="Ma Y."/>
            <person name="Hu F.Z."/>
            <person name="Krulwich T.A."/>
        </authorList>
    </citation>
    <scope>NUCLEOTIDE SEQUENCE [LARGE SCALE GENOMIC DNA]</scope>
    <source>
        <strain evidence="3">ATCC BAA-2126 / JCM 17055 / OF4</strain>
    </source>
</reference>
<feature type="region of interest" description="Disordered" evidence="1">
    <location>
        <begin position="29"/>
        <end position="85"/>
    </location>
</feature>
<proteinExistence type="predicted"/>
<feature type="compositionally biased region" description="Basic and acidic residues" evidence="1">
    <location>
        <begin position="61"/>
        <end position="75"/>
    </location>
</feature>
<feature type="compositionally biased region" description="Acidic residues" evidence="1">
    <location>
        <begin position="76"/>
        <end position="85"/>
    </location>
</feature>
<protein>
    <submittedName>
        <fullName evidence="2">Uncharacterized protein</fullName>
    </submittedName>
</protein>
<accession>D3FQL5</accession>
<dbReference type="AlphaFoldDB" id="D3FQL5"/>
<evidence type="ECO:0000313" key="3">
    <source>
        <dbReference type="Proteomes" id="UP000001544"/>
    </source>
</evidence>
<evidence type="ECO:0000256" key="1">
    <source>
        <dbReference type="SAM" id="MobiDB-lite"/>
    </source>
</evidence>